<comment type="caution">
    <text evidence="6">The sequence shown here is derived from an EMBL/GenBank/DDBJ whole genome shotgun (WGS) entry which is preliminary data.</text>
</comment>
<feature type="binding site" evidence="3">
    <location>
        <position position="146"/>
    </location>
    <ligand>
        <name>Cu cation</name>
        <dbReference type="ChEBI" id="CHEBI:23378"/>
    </ligand>
</feature>
<feature type="binding site" evidence="3">
    <location>
        <position position="59"/>
    </location>
    <ligand>
        <name>Cu cation</name>
        <dbReference type="ChEBI" id="CHEBI:23378"/>
    </ligand>
</feature>
<dbReference type="SUPFAM" id="SSF52833">
    <property type="entry name" value="Thioredoxin-like"/>
    <property type="match status" value="1"/>
</dbReference>
<dbReference type="OrthoDB" id="9811998at2"/>
<dbReference type="InterPro" id="IPR003782">
    <property type="entry name" value="SCO1/SenC"/>
</dbReference>
<dbReference type="EMBL" id="RBZO01000024">
    <property type="protein sequence ID" value="RKQ14066.1"/>
    <property type="molecule type" value="Genomic_DNA"/>
</dbReference>
<evidence type="ECO:0000313" key="6">
    <source>
        <dbReference type="EMBL" id="RKQ14066.1"/>
    </source>
</evidence>
<dbReference type="Gene3D" id="3.40.30.10">
    <property type="entry name" value="Glutaredoxin"/>
    <property type="match status" value="1"/>
</dbReference>
<protein>
    <submittedName>
        <fullName evidence="6">SCO family protein</fullName>
    </submittedName>
</protein>
<keyword evidence="2 3" id="KW-0186">Copper</keyword>
<proteinExistence type="inferred from homology"/>
<dbReference type="CDD" id="cd02968">
    <property type="entry name" value="SCO"/>
    <property type="match status" value="1"/>
</dbReference>
<feature type="domain" description="Thioredoxin" evidence="5">
    <location>
        <begin position="17"/>
        <end position="183"/>
    </location>
</feature>
<dbReference type="Proteomes" id="UP000281813">
    <property type="component" value="Unassembled WGS sequence"/>
</dbReference>
<dbReference type="PANTHER" id="PTHR12151">
    <property type="entry name" value="ELECTRON TRANSPORT PROTIN SCO1/SENC FAMILY MEMBER"/>
    <property type="match status" value="1"/>
</dbReference>
<gene>
    <name evidence="6" type="ORF">D8M05_14330</name>
</gene>
<evidence type="ECO:0000259" key="5">
    <source>
        <dbReference type="PROSITE" id="PS51352"/>
    </source>
</evidence>
<evidence type="ECO:0000256" key="2">
    <source>
        <dbReference type="ARBA" id="ARBA00023008"/>
    </source>
</evidence>
<evidence type="ECO:0000256" key="3">
    <source>
        <dbReference type="PIRSR" id="PIRSR603782-1"/>
    </source>
</evidence>
<evidence type="ECO:0000256" key="1">
    <source>
        <dbReference type="ARBA" id="ARBA00010996"/>
    </source>
</evidence>
<organism evidence="6 7">
    <name type="scientific">Oceanobacillus bengalensis</name>
    <dbReference type="NCBI Taxonomy" id="1435466"/>
    <lineage>
        <taxon>Bacteria</taxon>
        <taxon>Bacillati</taxon>
        <taxon>Bacillota</taxon>
        <taxon>Bacilli</taxon>
        <taxon>Bacillales</taxon>
        <taxon>Bacillaceae</taxon>
        <taxon>Oceanobacillus</taxon>
    </lineage>
</organism>
<accession>A0A494YWI3</accession>
<sequence length="183" mass="20980">MIVLIIFLVACGEELETNMSKEVMDFEFTTQDKEALALEELKGEWWIADFIFTNCTTVCLPMTSNMSKIQDKMREENLGAQLISFSVDPKYDTPEVLKEYAESYQADLENWTFLTGYDFQTIKELSVKSFQSALEKPPEGSDQVMHGTRFYLVNPEGEVVKNYKGVESESIEQIINDLKVVLK</sequence>
<dbReference type="PROSITE" id="PS51352">
    <property type="entry name" value="THIOREDOXIN_2"/>
    <property type="match status" value="1"/>
</dbReference>
<keyword evidence="3" id="KW-0479">Metal-binding</keyword>
<dbReference type="InterPro" id="IPR036249">
    <property type="entry name" value="Thioredoxin-like_sf"/>
</dbReference>
<dbReference type="AlphaFoldDB" id="A0A494YWI3"/>
<dbReference type="PANTHER" id="PTHR12151:SF25">
    <property type="entry name" value="LINALOOL DEHYDRATASE_ISOMERASE DOMAIN-CONTAINING PROTEIN"/>
    <property type="match status" value="1"/>
</dbReference>
<name>A0A494YWI3_9BACI</name>
<keyword evidence="7" id="KW-1185">Reference proteome</keyword>
<keyword evidence="4" id="KW-1015">Disulfide bond</keyword>
<evidence type="ECO:0000256" key="4">
    <source>
        <dbReference type="PIRSR" id="PIRSR603782-2"/>
    </source>
</evidence>
<comment type="similarity">
    <text evidence="1">Belongs to the SCO1/2 family.</text>
</comment>
<feature type="binding site" evidence="3">
    <location>
        <position position="55"/>
    </location>
    <ligand>
        <name>Cu cation</name>
        <dbReference type="ChEBI" id="CHEBI:23378"/>
    </ligand>
</feature>
<feature type="disulfide bond" description="Redox-active" evidence="4">
    <location>
        <begin position="55"/>
        <end position="59"/>
    </location>
</feature>
<reference evidence="6 7" key="1">
    <citation type="journal article" date="2015" name="Antonie Van Leeuwenhoek">
        <title>Oceanobacillus bengalensis sp. nov., a bacterium isolated from seawater of the Bay of Bengal.</title>
        <authorList>
            <person name="Yongchang O."/>
            <person name="Xiang W."/>
            <person name="Wang G."/>
        </authorList>
    </citation>
    <scope>NUCLEOTIDE SEQUENCE [LARGE SCALE GENOMIC DNA]</scope>
    <source>
        <strain evidence="6 7">MCCC 1K00260</strain>
    </source>
</reference>
<dbReference type="InterPro" id="IPR013766">
    <property type="entry name" value="Thioredoxin_domain"/>
</dbReference>
<dbReference type="GO" id="GO:0046872">
    <property type="term" value="F:metal ion binding"/>
    <property type="evidence" value="ECO:0007669"/>
    <property type="project" value="UniProtKB-KW"/>
</dbReference>
<evidence type="ECO:0000313" key="7">
    <source>
        <dbReference type="Proteomes" id="UP000281813"/>
    </source>
</evidence>
<dbReference type="Pfam" id="PF02630">
    <property type="entry name" value="SCO1-SenC"/>
    <property type="match status" value="1"/>
</dbReference>